<dbReference type="EMBL" id="JARRAF010000006">
    <property type="protein sequence ID" value="MDK2123925.1"/>
    <property type="molecule type" value="Genomic_DNA"/>
</dbReference>
<dbReference type="RefSeq" id="WP_284100230.1">
    <property type="nucleotide sequence ID" value="NZ_JARRAF010000006.1"/>
</dbReference>
<accession>A0ABT7DXM3</accession>
<dbReference type="Proteomes" id="UP001172778">
    <property type="component" value="Unassembled WGS sequence"/>
</dbReference>
<protein>
    <submittedName>
        <fullName evidence="1">Uncharacterized protein</fullName>
    </submittedName>
</protein>
<sequence length="773" mass="80246">ALTPGQTLKIPSTVTAANRSDTFKPYNAQKLIGETTPELPPPPPPPQPGRGGCGGIAQIVMIVVAVVVTVYTAGAASGALSAANATFGSVMQAGAAAMTSNIGIAMGAAAVGNVASQAVGVAMGVQDSINWKGVATASLSAGVTAGIGASGLGDAIKGLGYGKTATTMLTAAASSTISQGILSAAGLGSFSWRNVAAAAIAAPVTQSISEGIFGTVGANGVSGVSDLASSSPLAARVINGLASGVVNQVAQIAVNGKGKLDMAQIATNAFGDAIANELVLRAELSTVADQYADVYGQARRAGALPQQAASVALNAEQQRWMESLLQMRPNLEGGRKVAQFGQPEFSMMAMGGSSENRPIGKNGLLVLTDDDGLPTGIGGVSPKQMERARLSMLLEARKALSAQTHEWLDTKLREDAIYDSLSLIDKARVGVGGAMNGLYNTIVDTSKSVWDLVTHPEKLEGLPGKLVGMYQTVAPLVEQLRTDADFRKVVYNLGESYLATRPKAELGAWGAGGAAQIGLMLMTAGASAEAQGAEAAVGFLRELGAGERAASIVAMGSKVGKVINALQGLATINDLASMFSSASAQPTMYSGEGDGARAMEVAFQLKPGQQAWRILSKTHLKKLDLELDWAIKISLPGPTKEMFANAYDKASGMFKYINPATNKLEYIGRDAVSVDHIFPVSKILSLDNVNKLTPNQLEEVLSHGPNLQVLPKWINSSKGDLLGNAWSSFPETKGSPTRMQINPAYQRDLLRQQMDMQRQLQDLINSKLGLGKA</sequence>
<proteinExistence type="predicted"/>
<gene>
    <name evidence="1" type="ORF">PZA18_07665</name>
</gene>
<keyword evidence="2" id="KW-1185">Reference proteome</keyword>
<name>A0ABT7DXM3_9NEIS</name>
<evidence type="ECO:0000313" key="2">
    <source>
        <dbReference type="Proteomes" id="UP001172778"/>
    </source>
</evidence>
<organism evidence="1 2">
    <name type="scientific">Parachitinimonas caeni</name>
    <dbReference type="NCBI Taxonomy" id="3031301"/>
    <lineage>
        <taxon>Bacteria</taxon>
        <taxon>Pseudomonadati</taxon>
        <taxon>Pseudomonadota</taxon>
        <taxon>Betaproteobacteria</taxon>
        <taxon>Neisseriales</taxon>
        <taxon>Chitinibacteraceae</taxon>
        <taxon>Parachitinimonas</taxon>
    </lineage>
</organism>
<feature type="non-terminal residue" evidence="1">
    <location>
        <position position="1"/>
    </location>
</feature>
<comment type="caution">
    <text evidence="1">The sequence shown here is derived from an EMBL/GenBank/DDBJ whole genome shotgun (WGS) entry which is preliminary data.</text>
</comment>
<evidence type="ECO:0000313" key="1">
    <source>
        <dbReference type="EMBL" id="MDK2123925.1"/>
    </source>
</evidence>
<reference evidence="1" key="1">
    <citation type="submission" date="2023-03" db="EMBL/GenBank/DDBJ databases">
        <title>Chitinimonas shenzhenensis gen. nov., sp. nov., a novel member of family Burkholderiaceae isolated from activated sludge collected in Shen Zhen, China.</title>
        <authorList>
            <person name="Wang X."/>
        </authorList>
    </citation>
    <scope>NUCLEOTIDE SEQUENCE</scope>
    <source>
        <strain evidence="1">DQS-5</strain>
    </source>
</reference>